<evidence type="ECO:0000256" key="6">
    <source>
        <dbReference type="SAM" id="Phobius"/>
    </source>
</evidence>
<dbReference type="Gene3D" id="3.40.50.80">
    <property type="entry name" value="Nucleotide-binding domain of ferredoxin-NADP reductase (FNR) module"/>
    <property type="match status" value="2"/>
</dbReference>
<dbReference type="PROSITE" id="PS51384">
    <property type="entry name" value="FAD_FR"/>
    <property type="match status" value="1"/>
</dbReference>
<evidence type="ECO:0000256" key="2">
    <source>
        <dbReference type="ARBA" id="ARBA00022692"/>
    </source>
</evidence>
<dbReference type="GO" id="GO:0005886">
    <property type="term" value="C:plasma membrane"/>
    <property type="evidence" value="ECO:0007669"/>
    <property type="project" value="TreeGrafter"/>
</dbReference>
<evidence type="ECO:0000313" key="9">
    <source>
        <dbReference type="EMBL" id="MPA36203.1"/>
    </source>
</evidence>
<dbReference type="InterPro" id="IPR013112">
    <property type="entry name" value="FAD-bd_8"/>
</dbReference>
<dbReference type="AlphaFoldDB" id="A0A5B6YYZ3"/>
<dbReference type="InterPro" id="IPR039261">
    <property type="entry name" value="FNR_nucleotide-bd"/>
</dbReference>
<dbReference type="SFLD" id="SFLDS00052">
    <property type="entry name" value="Ferric_Reductase_Domain"/>
    <property type="match status" value="1"/>
</dbReference>
<protein>
    <recommendedName>
        <fullName evidence="8">FAD-binding FR-type domain-containing protein</fullName>
    </recommendedName>
</protein>
<dbReference type="SUPFAM" id="SSF63380">
    <property type="entry name" value="Riboflavin synthase domain-like"/>
    <property type="match status" value="1"/>
</dbReference>
<organism evidence="9">
    <name type="scientific">Davidia involucrata</name>
    <name type="common">Dove tree</name>
    <dbReference type="NCBI Taxonomy" id="16924"/>
    <lineage>
        <taxon>Eukaryota</taxon>
        <taxon>Viridiplantae</taxon>
        <taxon>Streptophyta</taxon>
        <taxon>Embryophyta</taxon>
        <taxon>Tracheophyta</taxon>
        <taxon>Spermatophyta</taxon>
        <taxon>Magnoliopsida</taxon>
        <taxon>eudicotyledons</taxon>
        <taxon>Gunneridae</taxon>
        <taxon>Pentapetalae</taxon>
        <taxon>asterids</taxon>
        <taxon>Cornales</taxon>
        <taxon>Nyssaceae</taxon>
        <taxon>Davidia</taxon>
    </lineage>
</organism>
<dbReference type="CDD" id="cd06186">
    <property type="entry name" value="NOX_Duox_like_FAD_NADP"/>
    <property type="match status" value="1"/>
</dbReference>
<dbReference type="PANTHER" id="PTHR11972">
    <property type="entry name" value="NADPH OXIDASE"/>
    <property type="match status" value="1"/>
</dbReference>
<dbReference type="Pfam" id="PF08030">
    <property type="entry name" value="NAD_binding_6"/>
    <property type="match status" value="1"/>
</dbReference>
<dbReference type="InterPro" id="IPR050369">
    <property type="entry name" value="RBOH/FRE"/>
</dbReference>
<dbReference type="GO" id="GO:0000293">
    <property type="term" value="F:ferric-chelate reductase activity"/>
    <property type="evidence" value="ECO:0007669"/>
    <property type="project" value="TreeGrafter"/>
</dbReference>
<proteinExistence type="predicted"/>
<dbReference type="InterPro" id="IPR013121">
    <property type="entry name" value="Fe_red_NAD-bd_6"/>
</dbReference>
<feature type="transmembrane region" description="Helical" evidence="6">
    <location>
        <begin position="105"/>
        <end position="125"/>
    </location>
</feature>
<evidence type="ECO:0000256" key="7">
    <source>
        <dbReference type="SAM" id="SignalP"/>
    </source>
</evidence>
<keyword evidence="3 6" id="KW-1133">Transmembrane helix</keyword>
<feature type="transmembrane region" description="Helical" evidence="6">
    <location>
        <begin position="628"/>
        <end position="655"/>
    </location>
</feature>
<dbReference type="InterPro" id="IPR013130">
    <property type="entry name" value="Fe3_Rdtase_TM_dom"/>
</dbReference>
<feature type="domain" description="FAD-binding FR-type" evidence="8">
    <location>
        <begin position="360"/>
        <end position="476"/>
    </location>
</feature>
<evidence type="ECO:0000259" key="8">
    <source>
        <dbReference type="PROSITE" id="PS51384"/>
    </source>
</evidence>
<dbReference type="EMBL" id="GHES01005644">
    <property type="protein sequence ID" value="MPA36203.1"/>
    <property type="molecule type" value="Transcribed_RNA"/>
</dbReference>
<dbReference type="SFLD" id="SFLDG01168">
    <property type="entry name" value="Ferric_reductase_subgroup_(FRE"/>
    <property type="match status" value="1"/>
</dbReference>
<dbReference type="InterPro" id="IPR017938">
    <property type="entry name" value="Riboflavin_synthase-like_b-brl"/>
</dbReference>
<dbReference type="SUPFAM" id="SSF52343">
    <property type="entry name" value="Ferredoxin reductase-like, C-terminal NADP-linked domain"/>
    <property type="match status" value="1"/>
</dbReference>
<accession>A0A5B6YYZ3</accession>
<feature type="transmembrane region" description="Helical" evidence="6">
    <location>
        <begin position="205"/>
        <end position="225"/>
    </location>
</feature>
<feature type="transmembrane region" description="Helical" evidence="6">
    <location>
        <begin position="595"/>
        <end position="616"/>
    </location>
</feature>
<feature type="transmembrane region" description="Helical" evidence="6">
    <location>
        <begin position="245"/>
        <end position="265"/>
    </location>
</feature>
<feature type="transmembrane region" description="Helical" evidence="6">
    <location>
        <begin position="286"/>
        <end position="303"/>
    </location>
</feature>
<feature type="transmembrane region" description="Helical" evidence="6">
    <location>
        <begin position="323"/>
        <end position="352"/>
    </location>
</feature>
<dbReference type="Pfam" id="PF08022">
    <property type="entry name" value="FAD_binding_8"/>
    <property type="match status" value="1"/>
</dbReference>
<evidence type="ECO:0000256" key="3">
    <source>
        <dbReference type="ARBA" id="ARBA00022989"/>
    </source>
</evidence>
<reference evidence="9" key="1">
    <citation type="submission" date="2019-08" db="EMBL/GenBank/DDBJ databases">
        <title>Reference gene set and small RNA set construction with multiple tissues from Davidia involucrata Baill.</title>
        <authorList>
            <person name="Yang H."/>
            <person name="Zhou C."/>
            <person name="Li G."/>
            <person name="Wang J."/>
            <person name="Gao P."/>
            <person name="Wang M."/>
            <person name="Wang R."/>
            <person name="Zhao Y."/>
        </authorList>
    </citation>
    <scope>NUCLEOTIDE SEQUENCE</scope>
    <source>
        <tissue evidence="9">Mixed with DoveR01_LX</tissue>
    </source>
</reference>
<keyword evidence="4" id="KW-0560">Oxidoreductase</keyword>
<keyword evidence="5 6" id="KW-0472">Membrane</keyword>
<dbReference type="PANTHER" id="PTHR11972:SF167">
    <property type="entry name" value="FERRIC REDUCTION OXIDASE 7, CHLOROPLASTIC-LIKE"/>
    <property type="match status" value="1"/>
</dbReference>
<evidence type="ECO:0000256" key="4">
    <source>
        <dbReference type="ARBA" id="ARBA00023002"/>
    </source>
</evidence>
<comment type="subcellular location">
    <subcellularLocation>
        <location evidence="1">Membrane</location>
        <topology evidence="1">Multi-pass membrane protein</topology>
    </subcellularLocation>
</comment>
<name>A0A5B6YYZ3_DAVIN</name>
<gene>
    <name evidence="9" type="ORF">Din_005644</name>
</gene>
<feature type="signal peptide" evidence="7">
    <location>
        <begin position="1"/>
        <end position="20"/>
    </location>
</feature>
<dbReference type="Pfam" id="PF01794">
    <property type="entry name" value="Ferric_reduct"/>
    <property type="match status" value="1"/>
</dbReference>
<keyword evidence="2 6" id="KW-0812">Transmembrane</keyword>
<evidence type="ECO:0000256" key="1">
    <source>
        <dbReference type="ARBA" id="ARBA00004141"/>
    </source>
</evidence>
<feature type="transmembrane region" description="Helical" evidence="6">
    <location>
        <begin position="57"/>
        <end position="77"/>
    </location>
</feature>
<evidence type="ECO:0000256" key="5">
    <source>
        <dbReference type="ARBA" id="ARBA00023136"/>
    </source>
</evidence>
<keyword evidence="7" id="KW-0732">Signal</keyword>
<feature type="transmembrane region" description="Helical" evidence="6">
    <location>
        <begin position="169"/>
        <end position="193"/>
    </location>
</feature>
<feature type="chain" id="PRO_5022771232" description="FAD-binding FR-type domain-containing protein" evidence="7">
    <location>
        <begin position="21"/>
        <end position="764"/>
    </location>
</feature>
<sequence length="764" mass="86273">MYSMVWGSQTLLVFISILMAMDEPLLSTESCVDPAYLDTKNKEKRALTRFLLTSAKWVLKITMWAIFIAWVVFLYVVPSYTGSILYEELLDATSGTLFGETGAEFLLYGGPIFMIAILAFPYLVITSMEEEEQLQEKKDSKRPRFRLGTFPVLVDGPFGVVSAAELIGILLFVVFVIWAVYAYTVANIILLPSMGTEQRIMMAQMTGYMLGLTALTCLAFLFLPIARGSILLRLINIPFEYAVRYHIWLGNLTMFVLTLHAVTYFTEYIMTGNVLAEIVQWKSDSGANFAGFICYLFALAMWVTSLPPIRKRYFELFLYTHHLYILFVIFMALHVGGTFFCRAAAGIFLFMLDRFLRFCQSRRTVNITSSTCFPCGTVQLVLSKPRNLQYNALSFIFLRLRELSPLQWHPFSVSSSPLDGKSHLSVLVKDVGDWTGKLRGTILSMSGEEPQTELPFQPHSKITASVEGPYGHESPYYLMYENIVFVAGGSGISPFVAILSDILHRLKEGKPCLTRNILLVWAMKKSNELPLLYTVSMESISPDLSDKLNLDILTYVTRESEPQLEEGKVDSGMTSSVFPVSNGFRMSVLVGTGHIIWPGIYVVVSIVGLVITLGVLDRYYIIPFGITKWWYLGILILGCMVASVLIFGGLVIGLWHLWEKNSARDECEVDGERFDMVQHHEPVAHKYSCQEYLASSNTIHYGCRPNFEEIFRSIAERWGHIDVGVIVCGPPSLQSSVAKECRSQILRRKGNYPIFHFNSHSFDL</sequence>
<dbReference type="InterPro" id="IPR017927">
    <property type="entry name" value="FAD-bd_FR_type"/>
</dbReference>